<evidence type="ECO:0000256" key="1">
    <source>
        <dbReference type="SAM" id="MobiDB-lite"/>
    </source>
</evidence>
<keyword evidence="3" id="KW-1185">Reference proteome</keyword>
<proteinExistence type="predicted"/>
<evidence type="ECO:0000313" key="2">
    <source>
        <dbReference type="EMBL" id="RJF74459.1"/>
    </source>
</evidence>
<dbReference type="OrthoDB" id="72706at2"/>
<accession>A0A418VED3</accession>
<dbReference type="Proteomes" id="UP000286287">
    <property type="component" value="Unassembled WGS sequence"/>
</dbReference>
<dbReference type="RefSeq" id="WP_119761398.1">
    <property type="nucleotide sequence ID" value="NZ_QYUJ01000010.1"/>
</dbReference>
<sequence>MTGPAALSTSDMLKSMYGLTPVTLGLDEGEYAWRVELWERQAATQAADPKDLPALIRVLALRAWQAQLVSLADKFRAEGDITVERDIMGRLALVGSWLGEAQGELPTVSARRRRANPSPEIEGWGLK</sequence>
<feature type="region of interest" description="Disordered" evidence="1">
    <location>
        <begin position="108"/>
        <end position="127"/>
    </location>
</feature>
<reference evidence="2 3" key="1">
    <citation type="submission" date="2018-09" db="EMBL/GenBank/DDBJ databases">
        <authorList>
            <person name="Zhu H."/>
        </authorList>
    </citation>
    <scope>NUCLEOTIDE SEQUENCE [LARGE SCALE GENOMIC DNA]</scope>
    <source>
        <strain evidence="2 3">K2S05-167</strain>
    </source>
</reference>
<organism evidence="2 3">
    <name type="scientific">Deinococcus cavernae</name>
    <dbReference type="NCBI Taxonomy" id="2320857"/>
    <lineage>
        <taxon>Bacteria</taxon>
        <taxon>Thermotogati</taxon>
        <taxon>Deinococcota</taxon>
        <taxon>Deinococci</taxon>
        <taxon>Deinococcales</taxon>
        <taxon>Deinococcaceae</taxon>
        <taxon>Deinococcus</taxon>
    </lineage>
</organism>
<comment type="caution">
    <text evidence="2">The sequence shown here is derived from an EMBL/GenBank/DDBJ whole genome shotgun (WGS) entry which is preliminary data.</text>
</comment>
<protein>
    <submittedName>
        <fullName evidence="2">Uncharacterized protein</fullName>
    </submittedName>
</protein>
<dbReference type="AlphaFoldDB" id="A0A418VED3"/>
<evidence type="ECO:0000313" key="3">
    <source>
        <dbReference type="Proteomes" id="UP000286287"/>
    </source>
</evidence>
<dbReference type="EMBL" id="QYUJ01000010">
    <property type="protein sequence ID" value="RJF74459.1"/>
    <property type="molecule type" value="Genomic_DNA"/>
</dbReference>
<name>A0A418VED3_9DEIO</name>
<gene>
    <name evidence="2" type="ORF">D3875_04050</name>
</gene>